<reference evidence="1 2" key="1">
    <citation type="journal article" date="2020" name="Cell">
        <title>Large-Scale Comparative Analyses of Tick Genomes Elucidate Their Genetic Diversity and Vector Capacities.</title>
        <authorList>
            <consortium name="Tick Genome and Microbiome Consortium (TIGMIC)"/>
            <person name="Jia N."/>
            <person name="Wang J."/>
            <person name="Shi W."/>
            <person name="Du L."/>
            <person name="Sun Y."/>
            <person name="Zhan W."/>
            <person name="Jiang J.F."/>
            <person name="Wang Q."/>
            <person name="Zhang B."/>
            <person name="Ji P."/>
            <person name="Bell-Sakyi L."/>
            <person name="Cui X.M."/>
            <person name="Yuan T.T."/>
            <person name="Jiang B.G."/>
            <person name="Yang W.F."/>
            <person name="Lam T.T."/>
            <person name="Chang Q.C."/>
            <person name="Ding S.J."/>
            <person name="Wang X.J."/>
            <person name="Zhu J.G."/>
            <person name="Ruan X.D."/>
            <person name="Zhao L."/>
            <person name="Wei J.T."/>
            <person name="Ye R.Z."/>
            <person name="Que T.C."/>
            <person name="Du C.H."/>
            <person name="Zhou Y.H."/>
            <person name="Cheng J.X."/>
            <person name="Dai P.F."/>
            <person name="Guo W.B."/>
            <person name="Han X.H."/>
            <person name="Huang E.J."/>
            <person name="Li L.F."/>
            <person name="Wei W."/>
            <person name="Gao Y.C."/>
            <person name="Liu J.Z."/>
            <person name="Shao H.Z."/>
            <person name="Wang X."/>
            <person name="Wang C.C."/>
            <person name="Yang T.C."/>
            <person name="Huo Q.B."/>
            <person name="Li W."/>
            <person name="Chen H.Y."/>
            <person name="Chen S.E."/>
            <person name="Zhou L.G."/>
            <person name="Ni X.B."/>
            <person name="Tian J.H."/>
            <person name="Sheng Y."/>
            <person name="Liu T."/>
            <person name="Pan Y.S."/>
            <person name="Xia L.Y."/>
            <person name="Li J."/>
            <person name="Zhao F."/>
            <person name="Cao W.C."/>
        </authorList>
    </citation>
    <scope>NUCLEOTIDE SEQUENCE [LARGE SCALE GENOMIC DNA]</scope>
    <source>
        <strain evidence="1">Iper-2018</strain>
    </source>
</reference>
<proteinExistence type="predicted"/>
<accession>A0AC60QB19</accession>
<evidence type="ECO:0000313" key="2">
    <source>
        <dbReference type="Proteomes" id="UP000805193"/>
    </source>
</evidence>
<protein>
    <submittedName>
        <fullName evidence="1">Uncharacterized protein</fullName>
    </submittedName>
</protein>
<evidence type="ECO:0000313" key="1">
    <source>
        <dbReference type="EMBL" id="KAG0430826.1"/>
    </source>
</evidence>
<name>A0AC60QB19_IXOPE</name>
<comment type="caution">
    <text evidence="1">The sequence shown here is derived from an EMBL/GenBank/DDBJ whole genome shotgun (WGS) entry which is preliminary data.</text>
</comment>
<dbReference type="Proteomes" id="UP000805193">
    <property type="component" value="Unassembled WGS sequence"/>
</dbReference>
<dbReference type="EMBL" id="JABSTQ010009285">
    <property type="protein sequence ID" value="KAG0430826.1"/>
    <property type="molecule type" value="Genomic_DNA"/>
</dbReference>
<organism evidence="1 2">
    <name type="scientific">Ixodes persulcatus</name>
    <name type="common">Taiga tick</name>
    <dbReference type="NCBI Taxonomy" id="34615"/>
    <lineage>
        <taxon>Eukaryota</taxon>
        <taxon>Metazoa</taxon>
        <taxon>Ecdysozoa</taxon>
        <taxon>Arthropoda</taxon>
        <taxon>Chelicerata</taxon>
        <taxon>Arachnida</taxon>
        <taxon>Acari</taxon>
        <taxon>Parasitiformes</taxon>
        <taxon>Ixodida</taxon>
        <taxon>Ixodoidea</taxon>
        <taxon>Ixodidae</taxon>
        <taxon>Ixodinae</taxon>
        <taxon>Ixodes</taxon>
    </lineage>
</organism>
<keyword evidence="2" id="KW-1185">Reference proteome</keyword>
<gene>
    <name evidence="1" type="ORF">HPB47_022344</name>
</gene>
<sequence>MTANLVISCMAFVLIPVDLRPTPPPAHNPSMATAMEASDATGIPLQEDQPERDGWVEMRSSATYPRPTKLDNIPNLARHIRDIPTLRFGDNEYEVTAYIAAPDDSARGVVRGIPPCTTGQELIDNLYSPGYEILSARMIGKTSTALITFTGKQLPKYVIFEHAALPCSWYLPTRHACYICHEIGHRADVCPNPDTVKCVTCGVSNPTKGHECTPQCALCTGAHPTGSKECPKKLTHRTPTSVSNHRRRRKDTRVNSRSRSRSRGPQRTGPRQRSSSRPRSDSRSRSSNPQCDKTPTALRQPPDNNTVSWAARLFPQNNQKEQTIPSSIGNSVSRDTCPESTMTKRLADAELCNTEETLGSDHCILITTIPLIRKNSYINKTRLVNGDEFRKQRETTSTPEITSFDESKKLQYTRHVRYTDAASYPGRLAMAVSVINEDMREEDPSLVPIPIPLTYRDILQHLRLSRRTLPPLHKSLTREDAPWEAALSSWDPDDQRNLVSRARTAATASGALE</sequence>